<proteinExistence type="predicted"/>
<dbReference type="AlphaFoldDB" id="A0A316U4G2"/>
<dbReference type="EMBL" id="KZ819340">
    <property type="protein sequence ID" value="PWN17805.1"/>
    <property type="molecule type" value="Genomic_DNA"/>
</dbReference>
<protein>
    <submittedName>
        <fullName evidence="2">Uncharacterized protein</fullName>
    </submittedName>
</protein>
<dbReference type="GO" id="GO:0005789">
    <property type="term" value="C:endoplasmic reticulum membrane"/>
    <property type="evidence" value="ECO:0007669"/>
    <property type="project" value="TreeGrafter"/>
</dbReference>
<dbReference type="GeneID" id="37015375"/>
<accession>A0A316U4G2</accession>
<dbReference type="STRING" id="1684307.A0A316U4G2"/>
<feature type="chain" id="PRO_5016273678" evidence="1">
    <location>
        <begin position="35"/>
        <end position="221"/>
    </location>
</feature>
<name>A0A316U4G2_9BASI</name>
<dbReference type="PANTHER" id="PTHR28090:SF2">
    <property type="entry name" value="PROTEIN ROT1"/>
    <property type="match status" value="1"/>
</dbReference>
<evidence type="ECO:0000313" key="2">
    <source>
        <dbReference type="EMBL" id="PWN17805.1"/>
    </source>
</evidence>
<dbReference type="GO" id="GO:0006458">
    <property type="term" value="P:'de novo' protein folding"/>
    <property type="evidence" value="ECO:0007669"/>
    <property type="project" value="InterPro"/>
</dbReference>
<sequence>MHSHKKANKDIHSQPTSLACLLLVLAIASEPVTAANVTALTGTWTSGSGKVLTGLNFFNPISKNFTLPTSGGISYSFVEDLPTGGHFETSTFSYTSNSATNRCFTAALTWQHGTFTNNANGSLSLTPYAADGMVQVMDPCAAESTAQYSYSQFELIPEWYNYVETATGFDNIDGSAYAMQMYNDDGTGAAGSGKNVMYLVTRPPTMLPTDQLFETVLNPTT</sequence>
<feature type="signal peptide" evidence="1">
    <location>
        <begin position="1"/>
        <end position="34"/>
    </location>
</feature>
<dbReference type="Proteomes" id="UP000245942">
    <property type="component" value="Unassembled WGS sequence"/>
</dbReference>
<evidence type="ECO:0000256" key="1">
    <source>
        <dbReference type="SAM" id="SignalP"/>
    </source>
</evidence>
<keyword evidence="1" id="KW-0732">Signal</keyword>
<dbReference type="OrthoDB" id="5327821at2759"/>
<evidence type="ECO:0000313" key="3">
    <source>
        <dbReference type="Proteomes" id="UP000245942"/>
    </source>
</evidence>
<dbReference type="PANTHER" id="PTHR28090">
    <property type="entry name" value="PROTEIN ROT1"/>
    <property type="match status" value="1"/>
</dbReference>
<dbReference type="Pfam" id="PF10681">
    <property type="entry name" value="Rot1"/>
    <property type="match status" value="1"/>
</dbReference>
<dbReference type="InterPro" id="IPR019623">
    <property type="entry name" value="Rot1"/>
</dbReference>
<keyword evidence="3" id="KW-1185">Reference proteome</keyword>
<gene>
    <name evidence="2" type="ORF">BCV69DRAFT_288720</name>
</gene>
<dbReference type="GO" id="GO:0051082">
    <property type="term" value="F:unfolded protein binding"/>
    <property type="evidence" value="ECO:0007669"/>
    <property type="project" value="TreeGrafter"/>
</dbReference>
<organism evidence="2 3">
    <name type="scientific">Pseudomicrostroma glucosiphilum</name>
    <dbReference type="NCBI Taxonomy" id="1684307"/>
    <lineage>
        <taxon>Eukaryota</taxon>
        <taxon>Fungi</taxon>
        <taxon>Dikarya</taxon>
        <taxon>Basidiomycota</taxon>
        <taxon>Ustilaginomycotina</taxon>
        <taxon>Exobasidiomycetes</taxon>
        <taxon>Microstromatales</taxon>
        <taxon>Microstromatales incertae sedis</taxon>
        <taxon>Pseudomicrostroma</taxon>
    </lineage>
</organism>
<dbReference type="RefSeq" id="XP_025344965.1">
    <property type="nucleotide sequence ID" value="XM_025493641.1"/>
</dbReference>
<reference evidence="2 3" key="1">
    <citation type="journal article" date="2018" name="Mol. Biol. Evol.">
        <title>Broad Genomic Sampling Reveals a Smut Pathogenic Ancestry of the Fungal Clade Ustilaginomycotina.</title>
        <authorList>
            <person name="Kijpornyongpan T."/>
            <person name="Mondo S.J."/>
            <person name="Barry K."/>
            <person name="Sandor L."/>
            <person name="Lee J."/>
            <person name="Lipzen A."/>
            <person name="Pangilinan J."/>
            <person name="LaButti K."/>
            <person name="Hainaut M."/>
            <person name="Henrissat B."/>
            <person name="Grigoriev I.V."/>
            <person name="Spatafora J.W."/>
            <person name="Aime M.C."/>
        </authorList>
    </citation>
    <scope>NUCLEOTIDE SEQUENCE [LARGE SCALE GENOMIC DNA]</scope>
    <source>
        <strain evidence="2 3">MCA 4718</strain>
    </source>
</reference>